<gene>
    <name evidence="1" type="ORF">UFOPK3024_00623</name>
</gene>
<sequence length="48" mass="5222">MALFYLFSNDIKAYPTQLAGSAHEVAIDDLLGQANTFKDLSTSVRSNS</sequence>
<accession>A0A6J6Y1S6</accession>
<dbReference type="AlphaFoldDB" id="A0A6J6Y1S6"/>
<name>A0A6J6Y1S6_9ZZZZ</name>
<reference evidence="1" key="1">
    <citation type="submission" date="2020-05" db="EMBL/GenBank/DDBJ databases">
        <authorList>
            <person name="Chiriac C."/>
            <person name="Salcher M."/>
            <person name="Ghai R."/>
            <person name="Kavagutti S V."/>
        </authorList>
    </citation>
    <scope>NUCLEOTIDE SEQUENCE</scope>
</reference>
<organism evidence="1">
    <name type="scientific">freshwater metagenome</name>
    <dbReference type="NCBI Taxonomy" id="449393"/>
    <lineage>
        <taxon>unclassified sequences</taxon>
        <taxon>metagenomes</taxon>
        <taxon>ecological metagenomes</taxon>
    </lineage>
</organism>
<proteinExistence type="predicted"/>
<dbReference type="EMBL" id="CAFAAK010000116">
    <property type="protein sequence ID" value="CAB4801326.1"/>
    <property type="molecule type" value="Genomic_DNA"/>
</dbReference>
<dbReference type="AntiFam" id="ANF00199">
    <property type="entry name" value="Shadow ORF (opposite gltB)"/>
</dbReference>
<protein>
    <submittedName>
        <fullName evidence="1">Unannotated protein</fullName>
    </submittedName>
</protein>
<evidence type="ECO:0000313" key="1">
    <source>
        <dbReference type="EMBL" id="CAB4801326.1"/>
    </source>
</evidence>